<gene>
    <name evidence="4" type="ORF">MNBD_PLANCTO02-2265</name>
</gene>
<keyword evidence="2" id="KW-0143">Chaperone</keyword>
<dbReference type="GO" id="GO:0000774">
    <property type="term" value="F:adenyl-nucleotide exchange factor activity"/>
    <property type="evidence" value="ECO:0007669"/>
    <property type="project" value="InterPro"/>
</dbReference>
<dbReference type="HAMAP" id="MF_01151">
    <property type="entry name" value="GrpE"/>
    <property type="match status" value="1"/>
</dbReference>
<dbReference type="Gene3D" id="2.30.22.10">
    <property type="entry name" value="Head domain of nucleotide exchange factor GrpE"/>
    <property type="match status" value="1"/>
</dbReference>
<dbReference type="GO" id="GO:0051087">
    <property type="term" value="F:protein-folding chaperone binding"/>
    <property type="evidence" value="ECO:0007669"/>
    <property type="project" value="InterPro"/>
</dbReference>
<dbReference type="GO" id="GO:0051082">
    <property type="term" value="F:unfolded protein binding"/>
    <property type="evidence" value="ECO:0007669"/>
    <property type="project" value="TreeGrafter"/>
</dbReference>
<evidence type="ECO:0000256" key="1">
    <source>
        <dbReference type="ARBA" id="ARBA00009054"/>
    </source>
</evidence>
<dbReference type="GO" id="GO:0006457">
    <property type="term" value="P:protein folding"/>
    <property type="evidence" value="ECO:0007669"/>
    <property type="project" value="InterPro"/>
</dbReference>
<evidence type="ECO:0000313" key="4">
    <source>
        <dbReference type="EMBL" id="VAX40912.1"/>
    </source>
</evidence>
<dbReference type="InterPro" id="IPR000740">
    <property type="entry name" value="GrpE"/>
</dbReference>
<dbReference type="CDD" id="cd00446">
    <property type="entry name" value="GrpE"/>
    <property type="match status" value="1"/>
</dbReference>
<evidence type="ECO:0000256" key="3">
    <source>
        <dbReference type="SAM" id="MobiDB-lite"/>
    </source>
</evidence>
<feature type="compositionally biased region" description="Low complexity" evidence="3">
    <location>
        <begin position="26"/>
        <end position="36"/>
    </location>
</feature>
<protein>
    <submittedName>
        <fullName evidence="4">Heat shock protein GrpE</fullName>
    </submittedName>
</protein>
<feature type="region of interest" description="Disordered" evidence="3">
    <location>
        <begin position="1"/>
        <end position="36"/>
    </location>
</feature>
<feature type="compositionally biased region" description="Low complexity" evidence="3">
    <location>
        <begin position="1"/>
        <end position="12"/>
    </location>
</feature>
<sequence length="190" mass="21222">MSSSESPNNPQEPENEVEETSAADGQTTEETAPLTLEEQLEAACIERDKCRDLALRANAELENFRKRTKKEVSDMLKYAEFAFVRDLLPGLDNLRRALSAAEQSSDANELLQGVNMVLDQFEGILASHHVLPIVSQGELFDPNLHEALTQVPSADHPPMTILEEVERGYQMYDRVVRPGKVIVSKEVDSE</sequence>
<dbReference type="SUPFAM" id="SSF51064">
    <property type="entry name" value="Head domain of nucleotide exchange factor GrpE"/>
    <property type="match status" value="1"/>
</dbReference>
<dbReference type="SUPFAM" id="SSF58014">
    <property type="entry name" value="Coiled-coil domain of nucleotide exchange factor GrpE"/>
    <property type="match status" value="1"/>
</dbReference>
<evidence type="ECO:0000256" key="2">
    <source>
        <dbReference type="ARBA" id="ARBA00023186"/>
    </source>
</evidence>
<dbReference type="PANTHER" id="PTHR21237:SF23">
    <property type="entry name" value="GRPE PROTEIN HOMOLOG, MITOCHONDRIAL"/>
    <property type="match status" value="1"/>
</dbReference>
<dbReference type="InterPro" id="IPR009012">
    <property type="entry name" value="GrpE_head"/>
</dbReference>
<dbReference type="GO" id="GO:0042803">
    <property type="term" value="F:protein homodimerization activity"/>
    <property type="evidence" value="ECO:0007669"/>
    <property type="project" value="InterPro"/>
</dbReference>
<comment type="similarity">
    <text evidence="1">Belongs to the GrpE family.</text>
</comment>
<name>A0A3B1DJN5_9ZZZZ</name>
<dbReference type="AlphaFoldDB" id="A0A3B1DJN5"/>
<dbReference type="PROSITE" id="PS01071">
    <property type="entry name" value="GRPE"/>
    <property type="match status" value="1"/>
</dbReference>
<dbReference type="Pfam" id="PF01025">
    <property type="entry name" value="GrpE"/>
    <property type="match status" value="1"/>
</dbReference>
<dbReference type="Gene3D" id="3.90.20.20">
    <property type="match status" value="1"/>
</dbReference>
<reference evidence="4" key="1">
    <citation type="submission" date="2018-06" db="EMBL/GenBank/DDBJ databases">
        <authorList>
            <person name="Zhirakovskaya E."/>
        </authorList>
    </citation>
    <scope>NUCLEOTIDE SEQUENCE</scope>
</reference>
<organism evidence="4">
    <name type="scientific">hydrothermal vent metagenome</name>
    <dbReference type="NCBI Taxonomy" id="652676"/>
    <lineage>
        <taxon>unclassified sequences</taxon>
        <taxon>metagenomes</taxon>
        <taxon>ecological metagenomes</taxon>
    </lineage>
</organism>
<keyword evidence="4" id="KW-0346">Stress response</keyword>
<dbReference type="EMBL" id="UOGL01000493">
    <property type="protein sequence ID" value="VAX40912.1"/>
    <property type="molecule type" value="Genomic_DNA"/>
</dbReference>
<accession>A0A3B1DJN5</accession>
<dbReference type="InterPro" id="IPR013805">
    <property type="entry name" value="GrpE_CC"/>
</dbReference>
<dbReference type="PANTHER" id="PTHR21237">
    <property type="entry name" value="GRPE PROTEIN"/>
    <property type="match status" value="1"/>
</dbReference>
<proteinExistence type="inferred from homology"/>
<dbReference type="PRINTS" id="PR00773">
    <property type="entry name" value="GRPEPROTEIN"/>
</dbReference>